<proteinExistence type="predicted"/>
<comment type="caution">
    <text evidence="2">The sequence shown here is derived from an EMBL/GenBank/DDBJ whole genome shotgun (WGS) entry which is preliminary data.</text>
</comment>
<feature type="chain" id="PRO_5045376210" description="Lipoprotein" evidence="1">
    <location>
        <begin position="26"/>
        <end position="133"/>
    </location>
</feature>
<dbReference type="RefSeq" id="WP_234753773.1">
    <property type="nucleotide sequence ID" value="NZ_BAAAWN010000001.1"/>
</dbReference>
<accession>A0ABV5Y8M7</accession>
<feature type="signal peptide" evidence="1">
    <location>
        <begin position="1"/>
        <end position="25"/>
    </location>
</feature>
<organism evidence="2 3">
    <name type="scientific">Arthrobacter ramosus</name>
    <dbReference type="NCBI Taxonomy" id="1672"/>
    <lineage>
        <taxon>Bacteria</taxon>
        <taxon>Bacillati</taxon>
        <taxon>Actinomycetota</taxon>
        <taxon>Actinomycetes</taxon>
        <taxon>Micrococcales</taxon>
        <taxon>Micrococcaceae</taxon>
        <taxon>Arthrobacter</taxon>
    </lineage>
</organism>
<keyword evidence="1" id="KW-0732">Signal</keyword>
<evidence type="ECO:0008006" key="4">
    <source>
        <dbReference type="Google" id="ProtNLM"/>
    </source>
</evidence>
<dbReference type="PROSITE" id="PS51257">
    <property type="entry name" value="PROKAR_LIPOPROTEIN"/>
    <property type="match status" value="1"/>
</dbReference>
<dbReference type="Proteomes" id="UP001589702">
    <property type="component" value="Unassembled WGS sequence"/>
</dbReference>
<protein>
    <recommendedName>
        <fullName evidence="4">Lipoprotein</fullName>
    </recommendedName>
</protein>
<keyword evidence="3" id="KW-1185">Reference proteome</keyword>
<name>A0ABV5Y8M7_ARTRM</name>
<evidence type="ECO:0000313" key="3">
    <source>
        <dbReference type="Proteomes" id="UP001589702"/>
    </source>
</evidence>
<reference evidence="2 3" key="1">
    <citation type="submission" date="2024-09" db="EMBL/GenBank/DDBJ databases">
        <authorList>
            <person name="Sun Q."/>
            <person name="Mori K."/>
        </authorList>
    </citation>
    <scope>NUCLEOTIDE SEQUENCE [LARGE SCALE GENOMIC DNA]</scope>
    <source>
        <strain evidence="2 3">JCM 1334</strain>
    </source>
</reference>
<gene>
    <name evidence="2" type="ORF">ACFFP1_23805</name>
</gene>
<evidence type="ECO:0000313" key="2">
    <source>
        <dbReference type="EMBL" id="MFB9822502.1"/>
    </source>
</evidence>
<dbReference type="EMBL" id="JBHMBC010000043">
    <property type="protein sequence ID" value="MFB9822502.1"/>
    <property type="molecule type" value="Genomic_DNA"/>
</dbReference>
<sequence>MTRINVVSMIMIVVVTLTSCSSAGAADSRHAGAPPGVEVTLSGAPVAFAPGNGSIEIVTWGSSSCPPTATSFTVKDGSASVTFDLSTRSPCTTDIAATTHVFGPEKVGKTIPETAHITFTDLYEQYDVKVIRG</sequence>
<evidence type="ECO:0000256" key="1">
    <source>
        <dbReference type="SAM" id="SignalP"/>
    </source>
</evidence>